<sequence>MITVLDHVQLAAPPGSEKRLRAYYVDVLGMVEIPKPPVLAARGGCWFQAGGVRLHLGIETGFRPAKKAHPGIGVTAIEAYATRLRDHGASVTWDDDLPGHLRFSSEDPVGNRLEFLEPVPAT</sequence>
<name>A0ABZ1GMC9_9ACTN</name>
<dbReference type="EMBL" id="CP109134">
    <property type="protein sequence ID" value="WSD07070.1"/>
    <property type="molecule type" value="Genomic_DNA"/>
</dbReference>
<reference evidence="2 3" key="1">
    <citation type="submission" date="2022-10" db="EMBL/GenBank/DDBJ databases">
        <title>The complete genomes of actinobacterial strains from the NBC collection.</title>
        <authorList>
            <person name="Joergensen T.S."/>
            <person name="Alvarez Arevalo M."/>
            <person name="Sterndorff E.B."/>
            <person name="Faurdal D."/>
            <person name="Vuksanovic O."/>
            <person name="Mourched A.-S."/>
            <person name="Charusanti P."/>
            <person name="Shaw S."/>
            <person name="Blin K."/>
            <person name="Weber T."/>
        </authorList>
    </citation>
    <scope>NUCLEOTIDE SEQUENCE [LARGE SCALE GENOMIC DNA]</scope>
    <source>
        <strain evidence="2 3">NBC 01753</strain>
    </source>
</reference>
<dbReference type="PROSITE" id="PS51819">
    <property type="entry name" value="VOC"/>
    <property type="match status" value="1"/>
</dbReference>
<dbReference type="PANTHER" id="PTHR39175:SF1">
    <property type="entry name" value="FAMILY PROTEIN, PUTATIVE (AFU_ORTHOLOGUE AFUA_3G15060)-RELATED"/>
    <property type="match status" value="1"/>
</dbReference>
<organism evidence="2 3">
    <name type="scientific">Streptomyces hirsutus</name>
    <dbReference type="NCBI Taxonomy" id="35620"/>
    <lineage>
        <taxon>Bacteria</taxon>
        <taxon>Bacillati</taxon>
        <taxon>Actinomycetota</taxon>
        <taxon>Actinomycetes</taxon>
        <taxon>Kitasatosporales</taxon>
        <taxon>Streptomycetaceae</taxon>
        <taxon>Streptomyces</taxon>
    </lineage>
</organism>
<gene>
    <name evidence="2" type="ORF">OIE73_15715</name>
</gene>
<protein>
    <submittedName>
        <fullName evidence="2">Glyoxalase</fullName>
    </submittedName>
</protein>
<dbReference type="SUPFAM" id="SSF54593">
    <property type="entry name" value="Glyoxalase/Bleomycin resistance protein/Dihydroxybiphenyl dioxygenase"/>
    <property type="match status" value="1"/>
</dbReference>
<evidence type="ECO:0000313" key="3">
    <source>
        <dbReference type="Proteomes" id="UP001335325"/>
    </source>
</evidence>
<evidence type="ECO:0000313" key="2">
    <source>
        <dbReference type="EMBL" id="WSD07070.1"/>
    </source>
</evidence>
<proteinExistence type="predicted"/>
<dbReference type="RefSeq" id="WP_326753144.1">
    <property type="nucleotide sequence ID" value="NZ_CP109134.1"/>
</dbReference>
<dbReference type="InterPro" id="IPR029068">
    <property type="entry name" value="Glyas_Bleomycin-R_OHBP_Dase"/>
</dbReference>
<dbReference type="InterPro" id="IPR037523">
    <property type="entry name" value="VOC_core"/>
</dbReference>
<dbReference type="Gene3D" id="3.10.180.10">
    <property type="entry name" value="2,3-Dihydroxybiphenyl 1,2-Dioxygenase, domain 1"/>
    <property type="match status" value="1"/>
</dbReference>
<feature type="domain" description="VOC" evidence="1">
    <location>
        <begin position="4"/>
        <end position="118"/>
    </location>
</feature>
<dbReference type="GeneID" id="91544045"/>
<accession>A0ABZ1GMC9</accession>
<keyword evidence="3" id="KW-1185">Reference proteome</keyword>
<dbReference type="PANTHER" id="PTHR39175">
    <property type="entry name" value="FAMILY PROTEIN, PUTATIVE (AFU_ORTHOLOGUE AFUA_3G15060)-RELATED"/>
    <property type="match status" value="1"/>
</dbReference>
<evidence type="ECO:0000259" key="1">
    <source>
        <dbReference type="PROSITE" id="PS51819"/>
    </source>
</evidence>
<dbReference type="Proteomes" id="UP001335325">
    <property type="component" value="Chromosome"/>
</dbReference>